<sequence>MGASHEKAENSATDYDHLQTCSLKRTLSEEFLMDCSELELTPEPPLGQWSSTAASGYYPTPGEPTAAESTAPNSSVKVTDGEPSNKQLDNDHQDFQYEKLWDLLMGEIISVTRRKKL</sequence>
<evidence type="ECO:0000313" key="3">
    <source>
        <dbReference type="EMBL" id="KFD72521.1"/>
    </source>
</evidence>
<reference evidence="3 4" key="1">
    <citation type="journal article" date="2014" name="Nat. Genet.">
        <title>Genome and transcriptome of the porcine whipworm Trichuris suis.</title>
        <authorList>
            <person name="Jex A.R."/>
            <person name="Nejsum P."/>
            <person name="Schwarz E.M."/>
            <person name="Hu L."/>
            <person name="Young N.D."/>
            <person name="Hall R.S."/>
            <person name="Korhonen P.K."/>
            <person name="Liao S."/>
            <person name="Thamsborg S."/>
            <person name="Xia J."/>
            <person name="Xu P."/>
            <person name="Wang S."/>
            <person name="Scheerlinck J.P."/>
            <person name="Hofmann A."/>
            <person name="Sternberg P.W."/>
            <person name="Wang J."/>
            <person name="Gasser R.B."/>
        </authorList>
    </citation>
    <scope>NUCLEOTIDE SEQUENCE [LARGE SCALE GENOMIC DNA]</scope>
    <source>
        <strain evidence="3">DCEP-RM93F</strain>
        <strain evidence="2">DCEP-RM93M</strain>
    </source>
</reference>
<organism evidence="3">
    <name type="scientific">Trichuris suis</name>
    <name type="common">pig whipworm</name>
    <dbReference type="NCBI Taxonomy" id="68888"/>
    <lineage>
        <taxon>Eukaryota</taxon>
        <taxon>Metazoa</taxon>
        <taxon>Ecdysozoa</taxon>
        <taxon>Nematoda</taxon>
        <taxon>Enoplea</taxon>
        <taxon>Dorylaimia</taxon>
        <taxon>Trichinellida</taxon>
        <taxon>Trichuridae</taxon>
        <taxon>Trichuris</taxon>
    </lineage>
</organism>
<dbReference type="Proteomes" id="UP000030758">
    <property type="component" value="Unassembled WGS sequence"/>
</dbReference>
<dbReference type="EMBL" id="KL363202">
    <property type="protein sequence ID" value="KFD55127.1"/>
    <property type="molecule type" value="Genomic_DNA"/>
</dbReference>
<keyword evidence="4" id="KW-1185">Reference proteome</keyword>
<proteinExistence type="predicted"/>
<dbReference type="Proteomes" id="UP000030764">
    <property type="component" value="Unassembled WGS sequence"/>
</dbReference>
<evidence type="ECO:0000313" key="2">
    <source>
        <dbReference type="EMBL" id="KFD55127.1"/>
    </source>
</evidence>
<feature type="region of interest" description="Disordered" evidence="1">
    <location>
        <begin position="40"/>
        <end position="91"/>
    </location>
</feature>
<dbReference type="EMBL" id="KL367477">
    <property type="protein sequence ID" value="KFD72521.1"/>
    <property type="molecule type" value="Genomic_DNA"/>
</dbReference>
<evidence type="ECO:0000313" key="4">
    <source>
        <dbReference type="Proteomes" id="UP000030764"/>
    </source>
</evidence>
<protein>
    <submittedName>
        <fullName evidence="3">Uncharacterized protein</fullName>
    </submittedName>
</protein>
<feature type="compositionally biased region" description="Polar residues" evidence="1">
    <location>
        <begin position="67"/>
        <end position="87"/>
    </location>
</feature>
<evidence type="ECO:0000256" key="1">
    <source>
        <dbReference type="SAM" id="MobiDB-lite"/>
    </source>
</evidence>
<accession>A0A085NSS5</accession>
<gene>
    <name evidence="2" type="ORF">M513_04045</name>
    <name evidence="3" type="ORF">M514_04045</name>
</gene>
<dbReference type="AlphaFoldDB" id="A0A085NSS5"/>
<name>A0A085NSS5_9BILA</name>